<proteinExistence type="predicted"/>
<evidence type="ECO:0000313" key="2">
    <source>
        <dbReference type="Proteomes" id="UP000318720"/>
    </source>
</evidence>
<protein>
    <submittedName>
        <fullName evidence="1">Uncharacterized protein</fullName>
    </submittedName>
</protein>
<sequence length="240" mass="25083">MLGVFGTLALLGGGFVLNHAYSNHSQVIPNRTGYGPTMWRNEPAEKLFPEVLAPLKSPASDEVDPERATWHRLGVSEDTDCAAGLNKVTAAAVANLDCEAVLRATYVDPTGNTVGTVALIVLPEGESAKTGMTTFFEKDADELDPQVGAKPYAVPGTLAAEWSGARSNGGAGVAVTDLSLPYVLVASTGAVDGRKAGRLPGEWGSQSWSAGDDRAPWRGAAKALCDDMNTHLANLLMESS</sequence>
<reference evidence="1 2" key="1">
    <citation type="submission" date="2019-03" db="EMBL/GenBank/DDBJ databases">
        <title>Comparative genomic analyses of the sweetpotato soil rot pathogen, Streptomyces ipomoeae.</title>
        <authorList>
            <person name="Ruschel Soares N."/>
            <person name="Badger J.H."/>
            <person name="Huguet-Tapia J.C."/>
            <person name="Clark C.A."/>
            <person name="Pettis G.S."/>
        </authorList>
    </citation>
    <scope>NUCLEOTIDE SEQUENCE [LARGE SCALE GENOMIC DNA]</scope>
    <source>
        <strain evidence="1 2">88-35</strain>
    </source>
</reference>
<gene>
    <name evidence="1" type="ORF">Sipo8835_16730</name>
</gene>
<accession>A0AAE8W500</accession>
<dbReference type="AlphaFoldDB" id="A0AAE8W500"/>
<comment type="caution">
    <text evidence="1">The sequence shown here is derived from an EMBL/GenBank/DDBJ whole genome shotgun (WGS) entry which is preliminary data.</text>
</comment>
<dbReference type="EMBL" id="SPAZ01000147">
    <property type="protein sequence ID" value="TQE33838.1"/>
    <property type="molecule type" value="Genomic_DNA"/>
</dbReference>
<name>A0AAE8W500_9ACTN</name>
<evidence type="ECO:0000313" key="1">
    <source>
        <dbReference type="EMBL" id="TQE33838.1"/>
    </source>
</evidence>
<organism evidence="1 2">
    <name type="scientific">Streptomyces ipomoeae</name>
    <dbReference type="NCBI Taxonomy" id="103232"/>
    <lineage>
        <taxon>Bacteria</taxon>
        <taxon>Bacillati</taxon>
        <taxon>Actinomycetota</taxon>
        <taxon>Actinomycetes</taxon>
        <taxon>Kitasatosporales</taxon>
        <taxon>Streptomycetaceae</taxon>
        <taxon>Streptomyces</taxon>
    </lineage>
</organism>
<dbReference type="Proteomes" id="UP000318720">
    <property type="component" value="Unassembled WGS sequence"/>
</dbReference>